<keyword evidence="6" id="KW-0808">Transferase</keyword>
<protein>
    <submittedName>
        <fullName evidence="6">Histone-lysine N-methyltransferase SMYD3</fullName>
    </submittedName>
</protein>
<evidence type="ECO:0000256" key="4">
    <source>
        <dbReference type="PROSITE-ProRule" id="PRU00134"/>
    </source>
</evidence>
<dbReference type="PROSITE" id="PS50865">
    <property type="entry name" value="ZF_MYND_2"/>
    <property type="match status" value="1"/>
</dbReference>
<dbReference type="OrthoDB" id="265717at2759"/>
<evidence type="ECO:0000259" key="5">
    <source>
        <dbReference type="PROSITE" id="PS50865"/>
    </source>
</evidence>
<keyword evidence="1" id="KW-0479">Metal-binding</keyword>
<evidence type="ECO:0000256" key="2">
    <source>
        <dbReference type="ARBA" id="ARBA00022771"/>
    </source>
</evidence>
<accession>A0A5B7H370</accession>
<dbReference type="Pfam" id="PF01753">
    <property type="entry name" value="zf-MYND"/>
    <property type="match status" value="1"/>
</dbReference>
<evidence type="ECO:0000313" key="6">
    <source>
        <dbReference type="EMBL" id="MPC66530.1"/>
    </source>
</evidence>
<evidence type="ECO:0000256" key="3">
    <source>
        <dbReference type="ARBA" id="ARBA00022833"/>
    </source>
</evidence>
<dbReference type="EMBL" id="VSRR010024886">
    <property type="protein sequence ID" value="MPC66530.1"/>
    <property type="molecule type" value="Genomic_DNA"/>
</dbReference>
<dbReference type="GO" id="GO:0032259">
    <property type="term" value="P:methylation"/>
    <property type="evidence" value="ECO:0007669"/>
    <property type="project" value="UniProtKB-KW"/>
</dbReference>
<organism evidence="6 7">
    <name type="scientific">Portunus trituberculatus</name>
    <name type="common">Swimming crab</name>
    <name type="synonym">Neptunus trituberculatus</name>
    <dbReference type="NCBI Taxonomy" id="210409"/>
    <lineage>
        <taxon>Eukaryota</taxon>
        <taxon>Metazoa</taxon>
        <taxon>Ecdysozoa</taxon>
        <taxon>Arthropoda</taxon>
        <taxon>Crustacea</taxon>
        <taxon>Multicrustacea</taxon>
        <taxon>Malacostraca</taxon>
        <taxon>Eumalacostraca</taxon>
        <taxon>Eucarida</taxon>
        <taxon>Decapoda</taxon>
        <taxon>Pleocyemata</taxon>
        <taxon>Brachyura</taxon>
        <taxon>Eubrachyura</taxon>
        <taxon>Portunoidea</taxon>
        <taxon>Portunidae</taxon>
        <taxon>Portuninae</taxon>
        <taxon>Portunus</taxon>
    </lineage>
</organism>
<dbReference type="SUPFAM" id="SSF144232">
    <property type="entry name" value="HIT/MYND zinc finger-like"/>
    <property type="match status" value="1"/>
</dbReference>
<feature type="domain" description="MYND-type" evidence="5">
    <location>
        <begin position="38"/>
        <end position="78"/>
    </location>
</feature>
<evidence type="ECO:0000313" key="7">
    <source>
        <dbReference type="Proteomes" id="UP000324222"/>
    </source>
</evidence>
<dbReference type="Proteomes" id="UP000324222">
    <property type="component" value="Unassembled WGS sequence"/>
</dbReference>
<dbReference type="GO" id="GO:0005634">
    <property type="term" value="C:nucleus"/>
    <property type="evidence" value="ECO:0007669"/>
    <property type="project" value="TreeGrafter"/>
</dbReference>
<dbReference type="InterPro" id="IPR050869">
    <property type="entry name" value="H3K4_H4K5_MeTrfase"/>
</dbReference>
<keyword evidence="6" id="KW-0489">Methyltransferase</keyword>
<dbReference type="AlphaFoldDB" id="A0A5B7H370"/>
<dbReference type="PANTHER" id="PTHR12197:SF251">
    <property type="entry name" value="EG:BACR7C10.4 PROTEIN"/>
    <property type="match status" value="1"/>
</dbReference>
<dbReference type="Gene3D" id="6.10.140.2220">
    <property type="match status" value="1"/>
</dbReference>
<gene>
    <name evidence="6" type="primary">Smyd3_0</name>
    <name evidence="6" type="ORF">E2C01_060679</name>
</gene>
<keyword evidence="7" id="KW-1185">Reference proteome</keyword>
<reference evidence="6 7" key="1">
    <citation type="submission" date="2019-05" db="EMBL/GenBank/DDBJ databases">
        <title>Another draft genome of Portunus trituberculatus and its Hox gene families provides insights of decapod evolution.</title>
        <authorList>
            <person name="Jeong J.-H."/>
            <person name="Song I."/>
            <person name="Kim S."/>
            <person name="Choi T."/>
            <person name="Kim D."/>
            <person name="Ryu S."/>
            <person name="Kim W."/>
        </authorList>
    </citation>
    <scope>NUCLEOTIDE SEQUENCE [LARGE SCALE GENOMIC DNA]</scope>
    <source>
        <tissue evidence="6">Muscle</tissue>
    </source>
</reference>
<dbReference type="PANTHER" id="PTHR12197">
    <property type="entry name" value="HISTONE-LYSINE N-METHYLTRANSFERASE SMYD"/>
    <property type="match status" value="1"/>
</dbReference>
<comment type="caution">
    <text evidence="6">The sequence shown here is derived from an EMBL/GenBank/DDBJ whole genome shotgun (WGS) entry which is preliminary data.</text>
</comment>
<dbReference type="InterPro" id="IPR046341">
    <property type="entry name" value="SET_dom_sf"/>
</dbReference>
<dbReference type="Gene3D" id="2.170.270.10">
    <property type="entry name" value="SET domain"/>
    <property type="match status" value="1"/>
</dbReference>
<proteinExistence type="predicted"/>
<sequence length="129" mass="14568">MMNQFSAETLKPVKRGDVLLTSQPFVYLVSGSLKSLYCDFCMAKKSGKGLRRCSGCRLEHYCGRECQAAAWKIHRLECQRLKRVAPRVPPDTARLMAKIVSQIDIPHTYKNRNKGSCEKPSGLHMTIPV</sequence>
<dbReference type="Gene3D" id="1.10.220.160">
    <property type="match status" value="1"/>
</dbReference>
<dbReference type="InterPro" id="IPR002893">
    <property type="entry name" value="Znf_MYND"/>
</dbReference>
<keyword evidence="2 4" id="KW-0863">Zinc-finger</keyword>
<keyword evidence="3" id="KW-0862">Zinc</keyword>
<dbReference type="GO" id="GO:0008168">
    <property type="term" value="F:methyltransferase activity"/>
    <property type="evidence" value="ECO:0007669"/>
    <property type="project" value="UniProtKB-KW"/>
</dbReference>
<name>A0A5B7H370_PORTR</name>
<dbReference type="PROSITE" id="PS01360">
    <property type="entry name" value="ZF_MYND_1"/>
    <property type="match status" value="1"/>
</dbReference>
<evidence type="ECO:0000256" key="1">
    <source>
        <dbReference type="ARBA" id="ARBA00022723"/>
    </source>
</evidence>
<dbReference type="GO" id="GO:0008270">
    <property type="term" value="F:zinc ion binding"/>
    <property type="evidence" value="ECO:0007669"/>
    <property type="project" value="UniProtKB-KW"/>
</dbReference>